<evidence type="ECO:0000256" key="1">
    <source>
        <dbReference type="ARBA" id="ARBA00004141"/>
    </source>
</evidence>
<comment type="caution">
    <text evidence="9">The sequence shown here is derived from an EMBL/GenBank/DDBJ whole genome shotgun (WGS) entry which is preliminary data.</text>
</comment>
<evidence type="ECO:0000313" key="10">
    <source>
        <dbReference type="Proteomes" id="UP000607653"/>
    </source>
</evidence>
<feature type="domain" description="PGG" evidence="8">
    <location>
        <begin position="1"/>
        <end position="109"/>
    </location>
</feature>
<comment type="subcellular location">
    <subcellularLocation>
        <location evidence="1">Membrane</location>
        <topology evidence="1">Multi-pass membrane protein</topology>
    </subcellularLocation>
</comment>
<keyword evidence="2 7" id="KW-0812">Transmembrane</keyword>
<dbReference type="PANTHER" id="PTHR24186">
    <property type="entry name" value="PROTEIN PHOSPHATASE 1 REGULATORY SUBUNIT"/>
    <property type="match status" value="1"/>
</dbReference>
<keyword evidence="5" id="KW-0040">ANK repeat</keyword>
<protein>
    <recommendedName>
        <fullName evidence="8">PGG domain-containing protein</fullName>
    </recommendedName>
</protein>
<dbReference type="Proteomes" id="UP000607653">
    <property type="component" value="Unassembled WGS sequence"/>
</dbReference>
<reference evidence="9 10" key="1">
    <citation type="journal article" date="2020" name="Mol. Biol. Evol.">
        <title>Distinct Expression and Methylation Patterns for Genes with Different Fates following a Single Whole-Genome Duplication in Flowering Plants.</title>
        <authorList>
            <person name="Shi T."/>
            <person name="Rahmani R.S."/>
            <person name="Gugger P.F."/>
            <person name="Wang M."/>
            <person name="Li H."/>
            <person name="Zhang Y."/>
            <person name="Li Z."/>
            <person name="Wang Q."/>
            <person name="Van de Peer Y."/>
            <person name="Marchal K."/>
            <person name="Chen J."/>
        </authorList>
    </citation>
    <scope>NUCLEOTIDE SEQUENCE [LARGE SCALE GENOMIC DNA]</scope>
    <source>
        <tissue evidence="9">Leaf</tissue>
    </source>
</reference>
<accession>A0A822Z7H4</accession>
<proteinExistence type="predicted"/>
<keyword evidence="3" id="KW-0677">Repeat</keyword>
<dbReference type="EMBL" id="DUZY01000005">
    <property type="protein sequence ID" value="DAD39631.1"/>
    <property type="molecule type" value="Genomic_DNA"/>
</dbReference>
<keyword evidence="4 7" id="KW-1133">Transmembrane helix</keyword>
<name>A0A822Z7H4_NELNU</name>
<keyword evidence="10" id="KW-1185">Reference proteome</keyword>
<evidence type="ECO:0000256" key="4">
    <source>
        <dbReference type="ARBA" id="ARBA00022989"/>
    </source>
</evidence>
<sequence>MVVASLIATVAFQAGVSPPGGVWQDELTAYANGNPAKNPHHVGRSIMAYEKKREYGQFMIFNTIGFLASLSIILMLVRGLPLKRRRWMWIQMVIMWIAITAVVVTYFITLDAMTPDQARHVVFNVNRISVLT</sequence>
<gene>
    <name evidence="9" type="ORF">HUJ06_013954</name>
</gene>
<evidence type="ECO:0000256" key="2">
    <source>
        <dbReference type="ARBA" id="ARBA00022692"/>
    </source>
</evidence>
<dbReference type="Pfam" id="PF13962">
    <property type="entry name" value="PGG"/>
    <property type="match status" value="1"/>
</dbReference>
<dbReference type="InterPro" id="IPR026961">
    <property type="entry name" value="PGG_dom"/>
</dbReference>
<evidence type="ECO:0000313" key="9">
    <source>
        <dbReference type="EMBL" id="DAD39631.1"/>
    </source>
</evidence>
<evidence type="ECO:0000259" key="8">
    <source>
        <dbReference type="Pfam" id="PF13962"/>
    </source>
</evidence>
<dbReference type="GO" id="GO:0016020">
    <property type="term" value="C:membrane"/>
    <property type="evidence" value="ECO:0007669"/>
    <property type="project" value="UniProtKB-SubCell"/>
</dbReference>
<evidence type="ECO:0000256" key="3">
    <source>
        <dbReference type="ARBA" id="ARBA00022737"/>
    </source>
</evidence>
<dbReference type="PANTHER" id="PTHR24186:SF37">
    <property type="entry name" value="PGG DOMAIN-CONTAINING PROTEIN"/>
    <property type="match status" value="1"/>
</dbReference>
<organism evidence="9 10">
    <name type="scientific">Nelumbo nucifera</name>
    <name type="common">Sacred lotus</name>
    <dbReference type="NCBI Taxonomy" id="4432"/>
    <lineage>
        <taxon>Eukaryota</taxon>
        <taxon>Viridiplantae</taxon>
        <taxon>Streptophyta</taxon>
        <taxon>Embryophyta</taxon>
        <taxon>Tracheophyta</taxon>
        <taxon>Spermatophyta</taxon>
        <taxon>Magnoliopsida</taxon>
        <taxon>Proteales</taxon>
        <taxon>Nelumbonaceae</taxon>
        <taxon>Nelumbo</taxon>
    </lineage>
</organism>
<evidence type="ECO:0000256" key="5">
    <source>
        <dbReference type="ARBA" id="ARBA00023043"/>
    </source>
</evidence>
<feature type="transmembrane region" description="Helical" evidence="7">
    <location>
        <begin position="89"/>
        <end position="108"/>
    </location>
</feature>
<feature type="transmembrane region" description="Helical" evidence="7">
    <location>
        <begin position="55"/>
        <end position="77"/>
    </location>
</feature>
<evidence type="ECO:0000256" key="7">
    <source>
        <dbReference type="SAM" id="Phobius"/>
    </source>
</evidence>
<evidence type="ECO:0000256" key="6">
    <source>
        <dbReference type="ARBA" id="ARBA00023136"/>
    </source>
</evidence>
<keyword evidence="6 7" id="KW-0472">Membrane</keyword>
<dbReference type="AlphaFoldDB" id="A0A822Z7H4"/>